<protein>
    <submittedName>
        <fullName evidence="7">CorA-like protein</fullName>
    </submittedName>
</protein>
<dbReference type="InterPro" id="IPR047199">
    <property type="entry name" value="CorA-like"/>
</dbReference>
<evidence type="ECO:0000313" key="8">
    <source>
        <dbReference type="Proteomes" id="UP000052012"/>
    </source>
</evidence>
<dbReference type="OrthoDB" id="9803416at2"/>
<dbReference type="RefSeq" id="WP_056966668.1">
    <property type="nucleotide sequence ID" value="NZ_AYYQ01000035.1"/>
</dbReference>
<dbReference type="CDD" id="cd12827">
    <property type="entry name" value="EcCorA_ZntB-like_u2"/>
    <property type="match status" value="1"/>
</dbReference>
<accession>A0A0R2AKJ1</accession>
<dbReference type="SUPFAM" id="SSF143865">
    <property type="entry name" value="CorA soluble domain-like"/>
    <property type="match status" value="1"/>
</dbReference>
<proteinExistence type="inferred from homology"/>
<organism evidence="7 8">
    <name type="scientific">Apilactobacillus ozensis DSM 23829 = JCM 17196</name>
    <dbReference type="NCBI Taxonomy" id="1423781"/>
    <lineage>
        <taxon>Bacteria</taxon>
        <taxon>Bacillati</taxon>
        <taxon>Bacillota</taxon>
        <taxon>Bacilli</taxon>
        <taxon>Lactobacillales</taxon>
        <taxon>Lactobacillaceae</taxon>
        <taxon>Apilactobacillus</taxon>
    </lineage>
</organism>
<evidence type="ECO:0000313" key="7">
    <source>
        <dbReference type="EMBL" id="KRM67713.1"/>
    </source>
</evidence>
<dbReference type="GO" id="GO:0016020">
    <property type="term" value="C:membrane"/>
    <property type="evidence" value="ECO:0007669"/>
    <property type="project" value="UniProtKB-SubCell"/>
</dbReference>
<dbReference type="PANTHER" id="PTHR47891:SF1">
    <property type="entry name" value="CORA-MAGNESIUM AND COBALT TRANSPORTER"/>
    <property type="match status" value="1"/>
</dbReference>
<evidence type="ECO:0000256" key="4">
    <source>
        <dbReference type="ARBA" id="ARBA00022989"/>
    </source>
</evidence>
<dbReference type="SUPFAM" id="SSF144083">
    <property type="entry name" value="Magnesium transport protein CorA, transmembrane region"/>
    <property type="match status" value="1"/>
</dbReference>
<dbReference type="PATRIC" id="fig|1423781.4.peg.443"/>
<comment type="caution">
    <text evidence="7">The sequence shown here is derived from an EMBL/GenBank/DDBJ whole genome shotgun (WGS) entry which is preliminary data.</text>
</comment>
<dbReference type="InterPro" id="IPR045861">
    <property type="entry name" value="CorA_cytoplasmic_dom"/>
</dbReference>
<dbReference type="EMBL" id="AYYQ01000035">
    <property type="protein sequence ID" value="KRM67713.1"/>
    <property type="molecule type" value="Genomic_DNA"/>
</dbReference>
<dbReference type="Proteomes" id="UP000052012">
    <property type="component" value="Unassembled WGS sequence"/>
</dbReference>
<gene>
    <name evidence="7" type="ORF">FD06_GL000432</name>
</gene>
<dbReference type="InterPro" id="IPR002523">
    <property type="entry name" value="MgTranspt_CorA/ZnTranspt_ZntB"/>
</dbReference>
<dbReference type="InterPro" id="IPR045863">
    <property type="entry name" value="CorA_TM1_TM2"/>
</dbReference>
<dbReference type="Pfam" id="PF01544">
    <property type="entry name" value="CorA"/>
    <property type="match status" value="1"/>
</dbReference>
<keyword evidence="3 6" id="KW-0812">Transmembrane</keyword>
<dbReference type="PANTHER" id="PTHR47891">
    <property type="entry name" value="TRANSPORTER-RELATED"/>
    <property type="match status" value="1"/>
</dbReference>
<feature type="transmembrane region" description="Helical" evidence="6">
    <location>
        <begin position="237"/>
        <end position="255"/>
    </location>
</feature>
<dbReference type="GO" id="GO:0046873">
    <property type="term" value="F:metal ion transmembrane transporter activity"/>
    <property type="evidence" value="ECO:0007669"/>
    <property type="project" value="InterPro"/>
</dbReference>
<comment type="similarity">
    <text evidence="2">Belongs to the CorA metal ion transporter (MIT) (TC 1.A.35) family.</text>
</comment>
<sequence>MLKIHSLKDAIWVELYKTDATEITNVIQKYKLPRNIKGYMLDKHEHSRFEYDDFKDYSILIMRALRSKKIDKVKTSPAVVVIKDNLIVTKNNKSFNKISDEGECTKFDLIFDFLVEISNPYFAKIDNINAQAEKLQSKNRSVNNKKLQEVSNLKNDLVYLKSATAANLLAIHQLENTGSNPSTPISFTSQEKQKIEDVTVEYNECQYMFDVLNDIVGQIEETYGNIINSNLNQTMKVLTIWSLVLAIPPIISGFYGMNVGLPFANSWFSWIFTIIITIVIIVVMLMYLRKHHDL</sequence>
<evidence type="ECO:0000256" key="3">
    <source>
        <dbReference type="ARBA" id="ARBA00022692"/>
    </source>
</evidence>
<keyword evidence="5 6" id="KW-0472">Membrane</keyword>
<reference evidence="7 8" key="1">
    <citation type="journal article" date="2015" name="Genome Announc.">
        <title>Expanding the biotechnology potential of lactobacilli through comparative genomics of 213 strains and associated genera.</title>
        <authorList>
            <person name="Sun Z."/>
            <person name="Harris H.M."/>
            <person name="McCann A."/>
            <person name="Guo C."/>
            <person name="Argimon S."/>
            <person name="Zhang W."/>
            <person name="Yang X."/>
            <person name="Jeffery I.B."/>
            <person name="Cooney J.C."/>
            <person name="Kagawa T.F."/>
            <person name="Liu W."/>
            <person name="Song Y."/>
            <person name="Salvetti E."/>
            <person name="Wrobel A."/>
            <person name="Rasinkangas P."/>
            <person name="Parkhill J."/>
            <person name="Rea M.C."/>
            <person name="O'Sullivan O."/>
            <person name="Ritari J."/>
            <person name="Douillard F.P."/>
            <person name="Paul Ross R."/>
            <person name="Yang R."/>
            <person name="Briner A.E."/>
            <person name="Felis G.E."/>
            <person name="de Vos W.M."/>
            <person name="Barrangou R."/>
            <person name="Klaenhammer T.R."/>
            <person name="Caufield P.W."/>
            <person name="Cui Y."/>
            <person name="Zhang H."/>
            <person name="O'Toole P.W."/>
        </authorList>
    </citation>
    <scope>NUCLEOTIDE SEQUENCE [LARGE SCALE GENOMIC DNA]</scope>
    <source>
        <strain evidence="7 8">DSM 23829</strain>
    </source>
</reference>
<keyword evidence="4 6" id="KW-1133">Transmembrane helix</keyword>
<name>A0A0R2AKJ1_9LACO</name>
<dbReference type="Gene3D" id="3.30.460.20">
    <property type="entry name" value="CorA soluble domain-like"/>
    <property type="match status" value="1"/>
</dbReference>
<comment type="subcellular location">
    <subcellularLocation>
        <location evidence="1">Membrane</location>
        <topology evidence="1">Multi-pass membrane protein</topology>
    </subcellularLocation>
</comment>
<evidence type="ECO:0000256" key="2">
    <source>
        <dbReference type="ARBA" id="ARBA00009765"/>
    </source>
</evidence>
<dbReference type="AlphaFoldDB" id="A0A0R2AKJ1"/>
<dbReference type="Gene3D" id="1.20.58.340">
    <property type="entry name" value="Magnesium transport protein CorA, transmembrane region"/>
    <property type="match status" value="2"/>
</dbReference>
<evidence type="ECO:0000256" key="1">
    <source>
        <dbReference type="ARBA" id="ARBA00004141"/>
    </source>
</evidence>
<feature type="transmembrane region" description="Helical" evidence="6">
    <location>
        <begin position="267"/>
        <end position="288"/>
    </location>
</feature>
<keyword evidence="8" id="KW-1185">Reference proteome</keyword>
<evidence type="ECO:0000256" key="6">
    <source>
        <dbReference type="SAM" id="Phobius"/>
    </source>
</evidence>
<evidence type="ECO:0000256" key="5">
    <source>
        <dbReference type="ARBA" id="ARBA00023136"/>
    </source>
</evidence>
<dbReference type="STRING" id="1423781.FD06_GL000432"/>